<dbReference type="RefSeq" id="WP_151137065.1">
    <property type="nucleotide sequence ID" value="NZ_CP043311.1"/>
</dbReference>
<evidence type="ECO:0000313" key="2">
    <source>
        <dbReference type="EMBL" id="QEY64961.1"/>
    </source>
</evidence>
<evidence type="ECO:0000256" key="1">
    <source>
        <dbReference type="SAM" id="Phobius"/>
    </source>
</evidence>
<evidence type="ECO:0000313" key="3">
    <source>
        <dbReference type="Proteomes" id="UP000327179"/>
    </source>
</evidence>
<feature type="transmembrane region" description="Helical" evidence="1">
    <location>
        <begin position="50"/>
        <end position="68"/>
    </location>
</feature>
<keyword evidence="1" id="KW-0812">Transmembrane</keyword>
<sequence>MRLKDFLAHEVTIRFRAGAILMWLLLSPAVVLPLLWLWTLPWDSPNAPSWVQAVGSVSAIAVAVWLPWHERNRRQAEEFKREIGLGRRLYYAAFEISGHVDSLFNEFGALRYRPDESVTIFTGLYERFIHSFDDDLDPARVKLTHELRQNLPLLIANLRVFASKQQEGSSELSAAQVYYREAVRLSWQQLVEAEQSLPSNQRTPRAH</sequence>
<dbReference type="KEGG" id="plal:FXN65_23940"/>
<feature type="transmembrane region" description="Helical" evidence="1">
    <location>
        <begin position="20"/>
        <end position="38"/>
    </location>
</feature>
<dbReference type="Proteomes" id="UP000327179">
    <property type="component" value="Chromosome"/>
</dbReference>
<keyword evidence="1" id="KW-1133">Transmembrane helix</keyword>
<reference evidence="2 3" key="1">
    <citation type="submission" date="2019-08" db="EMBL/GenBank/DDBJ databases">
        <title>Whole-genome Sequencing of e-waste polymer degrading bacterium Pseudomonas sp. strain PE08.</title>
        <authorList>
            <person name="Kirdat K."/>
            <person name="Debbarma P."/>
            <person name="Narawade N."/>
            <person name="Suyal D."/>
            <person name="Thorat V."/>
            <person name="Shouche Y."/>
            <person name="Goel R."/>
            <person name="Yadav A."/>
        </authorList>
    </citation>
    <scope>NUCLEOTIDE SEQUENCE [LARGE SCALE GENOMIC DNA]</scope>
    <source>
        <strain evidence="2 3">PE08</strain>
    </source>
</reference>
<organism evidence="2 3">
    <name type="scientific">Metapseudomonas lalkuanensis</name>
    <dbReference type="NCBI Taxonomy" id="2604832"/>
    <lineage>
        <taxon>Bacteria</taxon>
        <taxon>Pseudomonadati</taxon>
        <taxon>Pseudomonadota</taxon>
        <taxon>Gammaproteobacteria</taxon>
        <taxon>Pseudomonadales</taxon>
        <taxon>Pseudomonadaceae</taxon>
        <taxon>Metapseudomonas</taxon>
    </lineage>
</organism>
<name>A0A5J6QUH3_9GAMM</name>
<keyword evidence="1" id="KW-0472">Membrane</keyword>
<dbReference type="EMBL" id="CP043311">
    <property type="protein sequence ID" value="QEY64961.1"/>
    <property type="molecule type" value="Genomic_DNA"/>
</dbReference>
<protein>
    <submittedName>
        <fullName evidence="2">Uncharacterized protein</fullName>
    </submittedName>
</protein>
<proteinExistence type="predicted"/>
<gene>
    <name evidence="2" type="ORF">FXN65_23940</name>
</gene>
<accession>A0A5J6QUH3</accession>
<dbReference type="AlphaFoldDB" id="A0A5J6QUH3"/>
<keyword evidence="3" id="KW-1185">Reference proteome</keyword>